<dbReference type="InterPro" id="IPR027939">
    <property type="entry name" value="NMT1/THI5"/>
</dbReference>
<protein>
    <submittedName>
        <fullName evidence="3">ABC transporter substrate-binding protein</fullName>
    </submittedName>
</protein>
<dbReference type="PANTHER" id="PTHR31528">
    <property type="entry name" value="4-AMINO-5-HYDROXYMETHYL-2-METHYLPYRIMIDINE PHOSPHATE SYNTHASE THI11-RELATED"/>
    <property type="match status" value="1"/>
</dbReference>
<evidence type="ECO:0000259" key="2">
    <source>
        <dbReference type="Pfam" id="PF09084"/>
    </source>
</evidence>
<dbReference type="PANTHER" id="PTHR31528:SF3">
    <property type="entry name" value="THIAMINE BIOSYNTHESIS PROTEIN HI_0357-RELATED"/>
    <property type="match status" value="1"/>
</dbReference>
<name>A0ABW0GNS9_9MICO</name>
<dbReference type="RefSeq" id="WP_340270651.1">
    <property type="nucleotide sequence ID" value="NZ_JBBEOG010000007.1"/>
</dbReference>
<reference evidence="4" key="1">
    <citation type="journal article" date="2019" name="Int. J. Syst. Evol. Microbiol.">
        <title>The Global Catalogue of Microorganisms (GCM) 10K type strain sequencing project: providing services to taxonomists for standard genome sequencing and annotation.</title>
        <authorList>
            <consortium name="The Broad Institute Genomics Platform"/>
            <consortium name="The Broad Institute Genome Sequencing Center for Infectious Disease"/>
            <person name="Wu L."/>
            <person name="Ma J."/>
        </authorList>
    </citation>
    <scope>NUCLEOTIDE SEQUENCE [LARGE SCALE GENOMIC DNA]</scope>
    <source>
        <strain evidence="4">CCUG 43114</strain>
    </source>
</reference>
<accession>A0ABW0GNS9</accession>
<proteinExistence type="predicted"/>
<dbReference type="EMBL" id="JBHSLD010000009">
    <property type="protein sequence ID" value="MFC5381213.1"/>
    <property type="molecule type" value="Genomic_DNA"/>
</dbReference>
<gene>
    <name evidence="3" type="ORF">ACFPJ6_10450</name>
</gene>
<feature type="chain" id="PRO_5045535262" evidence="1">
    <location>
        <begin position="23"/>
        <end position="372"/>
    </location>
</feature>
<keyword evidence="4" id="KW-1185">Reference proteome</keyword>
<dbReference type="SUPFAM" id="SSF53850">
    <property type="entry name" value="Periplasmic binding protein-like II"/>
    <property type="match status" value="1"/>
</dbReference>
<dbReference type="Gene3D" id="3.40.190.10">
    <property type="entry name" value="Periplasmic binding protein-like II"/>
    <property type="match status" value="2"/>
</dbReference>
<feature type="signal peptide" evidence="1">
    <location>
        <begin position="1"/>
        <end position="22"/>
    </location>
</feature>
<evidence type="ECO:0000313" key="3">
    <source>
        <dbReference type="EMBL" id="MFC5381213.1"/>
    </source>
</evidence>
<comment type="caution">
    <text evidence="3">The sequence shown here is derived from an EMBL/GenBank/DDBJ whole genome shotgun (WGS) entry which is preliminary data.</text>
</comment>
<feature type="domain" description="SsuA/THI5-like" evidence="2">
    <location>
        <begin position="62"/>
        <end position="269"/>
    </location>
</feature>
<dbReference type="Pfam" id="PF09084">
    <property type="entry name" value="NMT1"/>
    <property type="match status" value="1"/>
</dbReference>
<organism evidence="3 4">
    <name type="scientific">Aquipuribacter nitratireducens</name>
    <dbReference type="NCBI Taxonomy" id="650104"/>
    <lineage>
        <taxon>Bacteria</taxon>
        <taxon>Bacillati</taxon>
        <taxon>Actinomycetota</taxon>
        <taxon>Actinomycetes</taxon>
        <taxon>Micrococcales</taxon>
        <taxon>Intrasporangiaceae</taxon>
        <taxon>Aquipuribacter</taxon>
    </lineage>
</organism>
<dbReference type="Proteomes" id="UP001596122">
    <property type="component" value="Unassembled WGS sequence"/>
</dbReference>
<dbReference type="PROSITE" id="PS51257">
    <property type="entry name" value="PROKAR_LIPOPROTEIN"/>
    <property type="match status" value="1"/>
</dbReference>
<keyword evidence="1" id="KW-0732">Signal</keyword>
<evidence type="ECO:0000313" key="4">
    <source>
        <dbReference type="Proteomes" id="UP001596122"/>
    </source>
</evidence>
<evidence type="ECO:0000256" key="1">
    <source>
        <dbReference type="SAM" id="SignalP"/>
    </source>
</evidence>
<sequence length="372" mass="38975">MQTTRPAAVLVLAGALALTACSGDETAPASAGGDGSPAAAEERASITMAMAAEDTYTAEWWGWLAADNLGYYDELGLDVEFVATGGSGDAMEQIVAGNADAGNPSAPAFGEAALVGLDVVNMFTYSSGAIFGIFVPQDGGITDIAGLDGANIGISEPGGGEVAFLEAALRAEGIDPITDVQLIPIGDGGPETLAALDNGSVDAYSTAYNDIFALQTAGYDLLDLTPDIYNTFPARGIITTPAVLEEKPDAMADFARGTAMGMYFCLENTEACRDMMRGAIPAAFEENADGVSQGDLRFELSLQQVDPADLERIGAHDVEGTQEFLDLIQSTSDDYQDVEAEAVLNDEFVDYANDFDRERVAQDAQDYELQNS</sequence>
<dbReference type="InterPro" id="IPR015168">
    <property type="entry name" value="SsuA/THI5"/>
</dbReference>